<protein>
    <submittedName>
        <fullName evidence="1">Uncharacterized protein</fullName>
    </submittedName>
</protein>
<dbReference type="AlphaFoldDB" id="A0A2H3APL2"/>
<sequence length="141" mass="15086">MLLFSRHHTRLDGQCPRLSESKTSRLLSLIASSLSAGMFHSLVSGNSGVSTKPLSTTPRPLIMSFETRMDDADGGNDVARGNAGGNHTSMKRVSSQWTFNPAVMPLTCANLGILRLLLPTRSASHQPSRLAFGVVGPKPQS</sequence>
<dbReference type="EMBL" id="KZ293483">
    <property type="protein sequence ID" value="PBK60745.1"/>
    <property type="molecule type" value="Genomic_DNA"/>
</dbReference>
<dbReference type="Proteomes" id="UP000218334">
    <property type="component" value="Unassembled WGS sequence"/>
</dbReference>
<accession>A0A2H3APL2</accession>
<reference evidence="2" key="1">
    <citation type="journal article" date="2017" name="Nat. Ecol. Evol.">
        <title>Genome expansion and lineage-specific genetic innovations in the forest pathogenic fungi Armillaria.</title>
        <authorList>
            <person name="Sipos G."/>
            <person name="Prasanna A.N."/>
            <person name="Walter M.C."/>
            <person name="O'Connor E."/>
            <person name="Balint B."/>
            <person name="Krizsan K."/>
            <person name="Kiss B."/>
            <person name="Hess J."/>
            <person name="Varga T."/>
            <person name="Slot J."/>
            <person name="Riley R."/>
            <person name="Boka B."/>
            <person name="Rigling D."/>
            <person name="Barry K."/>
            <person name="Lee J."/>
            <person name="Mihaltcheva S."/>
            <person name="LaButti K."/>
            <person name="Lipzen A."/>
            <person name="Waldron R."/>
            <person name="Moloney N.M."/>
            <person name="Sperisen C."/>
            <person name="Kredics L."/>
            <person name="Vagvoelgyi C."/>
            <person name="Patrignani A."/>
            <person name="Fitzpatrick D."/>
            <person name="Nagy I."/>
            <person name="Doyle S."/>
            <person name="Anderson J.B."/>
            <person name="Grigoriev I.V."/>
            <person name="Gueldener U."/>
            <person name="Muensterkoetter M."/>
            <person name="Nagy L.G."/>
        </authorList>
    </citation>
    <scope>NUCLEOTIDE SEQUENCE [LARGE SCALE GENOMIC DNA]</scope>
    <source>
        <strain evidence="2">28-4</strain>
    </source>
</reference>
<evidence type="ECO:0000313" key="2">
    <source>
        <dbReference type="Proteomes" id="UP000218334"/>
    </source>
</evidence>
<organism evidence="1 2">
    <name type="scientific">Armillaria solidipes</name>
    <dbReference type="NCBI Taxonomy" id="1076256"/>
    <lineage>
        <taxon>Eukaryota</taxon>
        <taxon>Fungi</taxon>
        <taxon>Dikarya</taxon>
        <taxon>Basidiomycota</taxon>
        <taxon>Agaricomycotina</taxon>
        <taxon>Agaricomycetes</taxon>
        <taxon>Agaricomycetidae</taxon>
        <taxon>Agaricales</taxon>
        <taxon>Marasmiineae</taxon>
        <taxon>Physalacriaceae</taxon>
        <taxon>Armillaria</taxon>
    </lineage>
</organism>
<keyword evidence="2" id="KW-1185">Reference proteome</keyword>
<gene>
    <name evidence="1" type="ORF">ARMSODRAFT_688656</name>
</gene>
<proteinExistence type="predicted"/>
<name>A0A2H3APL2_9AGAR</name>
<evidence type="ECO:0000313" key="1">
    <source>
        <dbReference type="EMBL" id="PBK60745.1"/>
    </source>
</evidence>